<gene>
    <name evidence="1" type="ORF">ACFFNY_18835</name>
</gene>
<name>A0ABV5VZ90_9BACL</name>
<dbReference type="Proteomes" id="UP001589619">
    <property type="component" value="Unassembled WGS sequence"/>
</dbReference>
<accession>A0ABV5VZ90</accession>
<reference evidence="1 2" key="1">
    <citation type="submission" date="2024-09" db="EMBL/GenBank/DDBJ databases">
        <authorList>
            <person name="Sun Q."/>
            <person name="Mori K."/>
        </authorList>
    </citation>
    <scope>NUCLEOTIDE SEQUENCE [LARGE SCALE GENOMIC DNA]</scope>
    <source>
        <strain evidence="1 2">JCM 12520</strain>
    </source>
</reference>
<evidence type="ECO:0000313" key="2">
    <source>
        <dbReference type="Proteomes" id="UP001589619"/>
    </source>
</evidence>
<dbReference type="RefSeq" id="WP_344914668.1">
    <property type="nucleotide sequence ID" value="NZ_BAAAYO010000014.1"/>
</dbReference>
<organism evidence="1 2">
    <name type="scientific">Paenibacillus hodogayensis</name>
    <dbReference type="NCBI Taxonomy" id="279208"/>
    <lineage>
        <taxon>Bacteria</taxon>
        <taxon>Bacillati</taxon>
        <taxon>Bacillota</taxon>
        <taxon>Bacilli</taxon>
        <taxon>Bacillales</taxon>
        <taxon>Paenibacillaceae</taxon>
        <taxon>Paenibacillus</taxon>
    </lineage>
</organism>
<comment type="caution">
    <text evidence="1">The sequence shown here is derived from an EMBL/GenBank/DDBJ whole genome shotgun (WGS) entry which is preliminary data.</text>
</comment>
<protein>
    <submittedName>
        <fullName evidence="1">Uncharacterized protein</fullName>
    </submittedName>
</protein>
<evidence type="ECO:0000313" key="1">
    <source>
        <dbReference type="EMBL" id="MFB9753629.1"/>
    </source>
</evidence>
<proteinExistence type="predicted"/>
<sequence>MRNILMTVMMLIVVALLFTNIINNGSTGMRTNIQTKGDSANTDITSLKAGS</sequence>
<dbReference type="EMBL" id="JBHMAG010000013">
    <property type="protein sequence ID" value="MFB9753629.1"/>
    <property type="molecule type" value="Genomic_DNA"/>
</dbReference>
<keyword evidence="2" id="KW-1185">Reference proteome</keyword>